<comment type="caution">
    <text evidence="2">The sequence shown here is derived from an EMBL/GenBank/DDBJ whole genome shotgun (WGS) entry which is preliminary data.</text>
</comment>
<proteinExistence type="predicted"/>
<dbReference type="SUPFAM" id="SSF51726">
    <property type="entry name" value="UROD/MetE-like"/>
    <property type="match status" value="1"/>
</dbReference>
<dbReference type="AlphaFoldDB" id="A0A7C1RJV1"/>
<dbReference type="InterPro" id="IPR052024">
    <property type="entry name" value="Methanogen_methyltrans"/>
</dbReference>
<dbReference type="Pfam" id="PF01208">
    <property type="entry name" value="URO-D"/>
    <property type="match status" value="1"/>
</dbReference>
<dbReference type="InterPro" id="IPR000257">
    <property type="entry name" value="Uroporphyrinogen_deCOase"/>
</dbReference>
<feature type="domain" description="Uroporphyrinogen decarboxylase (URO-D)" evidence="1">
    <location>
        <begin position="123"/>
        <end position="371"/>
    </location>
</feature>
<reference evidence="2" key="1">
    <citation type="journal article" date="2020" name="mSystems">
        <title>Genome- and Community-Level Interaction Insights into Carbon Utilization and Element Cycling Functions of Hydrothermarchaeota in Hydrothermal Sediment.</title>
        <authorList>
            <person name="Zhou Z."/>
            <person name="Liu Y."/>
            <person name="Xu W."/>
            <person name="Pan J."/>
            <person name="Luo Z.H."/>
            <person name="Li M."/>
        </authorList>
    </citation>
    <scope>NUCLEOTIDE SEQUENCE [LARGE SCALE GENOMIC DNA]</scope>
    <source>
        <strain evidence="2">HyVt-329</strain>
    </source>
</reference>
<dbReference type="PANTHER" id="PTHR47099">
    <property type="entry name" value="METHYLCOBAMIDE:COM METHYLTRANSFERASE MTBA"/>
    <property type="match status" value="1"/>
</dbReference>
<dbReference type="InterPro" id="IPR038071">
    <property type="entry name" value="UROD/MetE-like_sf"/>
</dbReference>
<dbReference type="GO" id="GO:0006779">
    <property type="term" value="P:porphyrin-containing compound biosynthetic process"/>
    <property type="evidence" value="ECO:0007669"/>
    <property type="project" value="InterPro"/>
</dbReference>
<accession>A0A7C1RJV1</accession>
<dbReference type="GO" id="GO:0004853">
    <property type="term" value="F:uroporphyrinogen decarboxylase activity"/>
    <property type="evidence" value="ECO:0007669"/>
    <property type="project" value="InterPro"/>
</dbReference>
<dbReference type="EMBL" id="DRFT01000001">
    <property type="protein sequence ID" value="HDZ49588.1"/>
    <property type="molecule type" value="Genomic_DNA"/>
</dbReference>
<name>A0A7C1RJV1_UNCAE</name>
<dbReference type="PANTHER" id="PTHR47099:SF1">
    <property type="entry name" value="METHYLCOBAMIDE:COM METHYLTRANSFERASE MTBA"/>
    <property type="match status" value="1"/>
</dbReference>
<organism evidence="2">
    <name type="scientific">Aerophobetes bacterium</name>
    <dbReference type="NCBI Taxonomy" id="2030807"/>
    <lineage>
        <taxon>Bacteria</taxon>
        <taxon>Candidatus Aerophobota</taxon>
    </lineage>
</organism>
<gene>
    <name evidence="2" type="ORF">ENH69_00020</name>
</gene>
<sequence>MVAVPICFGLPLKEEKERTMTTRERFNKVMHWQEADRVPNMDFGYWDETITVWHKQGLPAYVKTNQDIEQYLGLEGAEIIPRLPVANGLYPPFQDRVLEDRGRYRLVQNTEGNICEVPKDGTSIPHYVKYVVQTPRDWQTFKRERLDYTREDRIGEVKKVVEEAHLAGMPVLFDAGSLYGWLRNWMGVENFSLAIMNQREWVEEMMEHLTEMTLYLIEKALPGVDIDMAWWWEDMCFNHGPLISPRLFEELMVPRYRRITDTLRKYKVDINVLDCDGQIYQLIPGWLKGGINCMFPIEAAHTDPVRLRQECGKDILLMGGVNKVQLAKGKEAIDEELKRLRPLVEKGGYIPTVDHRVPPDVSFENYLYYLEKKKEIL</sequence>
<evidence type="ECO:0000259" key="1">
    <source>
        <dbReference type="Pfam" id="PF01208"/>
    </source>
</evidence>
<evidence type="ECO:0000313" key="2">
    <source>
        <dbReference type="EMBL" id="HDZ49588.1"/>
    </source>
</evidence>
<protein>
    <recommendedName>
        <fullName evidence="1">Uroporphyrinogen decarboxylase (URO-D) domain-containing protein</fullName>
    </recommendedName>
</protein>
<dbReference type="Proteomes" id="UP000885667">
    <property type="component" value="Unassembled WGS sequence"/>
</dbReference>
<dbReference type="Gene3D" id="3.20.20.210">
    <property type="match status" value="1"/>
</dbReference>